<dbReference type="KEGG" id="gah:GAH_00206"/>
<feature type="transmembrane region" description="Helical" evidence="1">
    <location>
        <begin position="73"/>
        <end position="93"/>
    </location>
</feature>
<feature type="transmembrane region" description="Helical" evidence="1">
    <location>
        <begin position="13"/>
        <end position="33"/>
    </location>
</feature>
<dbReference type="GeneID" id="24802794"/>
<keyword evidence="4" id="KW-1185">Reference proteome</keyword>
<dbReference type="AlphaFoldDB" id="A0A0F7II40"/>
<evidence type="ECO:0000313" key="3">
    <source>
        <dbReference type="EMBL" id="AKG92437.1"/>
    </source>
</evidence>
<dbReference type="STRING" id="113653.GAH_00206"/>
<keyword evidence="1" id="KW-0812">Transmembrane</keyword>
<accession>A0A0F7II40</accession>
<keyword evidence="1" id="KW-1133">Transmembrane helix</keyword>
<evidence type="ECO:0000313" key="4">
    <source>
        <dbReference type="Proteomes" id="UP000034723"/>
    </source>
</evidence>
<feature type="transmembrane region" description="Helical" evidence="1">
    <location>
        <begin position="45"/>
        <end position="67"/>
    </location>
</feature>
<organism evidence="3 4">
    <name type="scientific">Geoglobus ahangari</name>
    <dbReference type="NCBI Taxonomy" id="113653"/>
    <lineage>
        <taxon>Archaea</taxon>
        <taxon>Methanobacteriati</taxon>
        <taxon>Methanobacteriota</taxon>
        <taxon>Archaeoglobi</taxon>
        <taxon>Archaeoglobales</taxon>
        <taxon>Archaeoglobaceae</taxon>
        <taxon>Geoglobus</taxon>
    </lineage>
</organism>
<dbReference type="HOGENOM" id="CLU_2152506_0_0_2"/>
<keyword evidence="1" id="KW-0472">Membrane</keyword>
<name>A0A0F7II40_9EURY</name>
<proteinExistence type="predicted"/>
<feature type="domain" description="DUF1616" evidence="2">
    <location>
        <begin position="10"/>
        <end position="92"/>
    </location>
</feature>
<dbReference type="Proteomes" id="UP000034723">
    <property type="component" value="Chromosome"/>
</dbReference>
<evidence type="ECO:0000256" key="1">
    <source>
        <dbReference type="SAM" id="Phobius"/>
    </source>
</evidence>
<gene>
    <name evidence="3" type="ORF">GAH_00206</name>
</gene>
<evidence type="ECO:0000259" key="2">
    <source>
        <dbReference type="Pfam" id="PF07760"/>
    </source>
</evidence>
<dbReference type="OrthoDB" id="82282at2157"/>
<dbReference type="RefSeq" id="WP_048094292.1">
    <property type="nucleotide sequence ID" value="NZ_CP011267.1"/>
</dbReference>
<protein>
    <recommendedName>
        <fullName evidence="2">DUF1616 domain-containing protein</fullName>
    </recommendedName>
</protein>
<sequence>MIDVYQVLHFFRVVFGLIFLFFVPGYAATLALFPRKDEISTVERIGYAGVLSIVADILVTLFIDLALGIPTTGINIFISLLVFTGIMLAIWRVEVLYMERKGRKDGGANAS</sequence>
<dbReference type="InParanoid" id="A0A0F7II40"/>
<dbReference type="EMBL" id="CP011267">
    <property type="protein sequence ID" value="AKG92437.1"/>
    <property type="molecule type" value="Genomic_DNA"/>
</dbReference>
<reference evidence="3 4" key="1">
    <citation type="submission" date="2015-04" db="EMBL/GenBank/DDBJ databases">
        <title>The complete genome sequence of the hyperthermophilic, obligate iron-reducing archaeon Geoglobus ahangari strain 234T.</title>
        <authorList>
            <person name="Manzella M.P."/>
            <person name="Holmes D.E."/>
            <person name="Rocheleau J.M."/>
            <person name="Chung A."/>
            <person name="Reguera G."/>
            <person name="Kashefi K."/>
        </authorList>
    </citation>
    <scope>NUCLEOTIDE SEQUENCE [LARGE SCALE GENOMIC DNA]</scope>
    <source>
        <strain evidence="3 4">234</strain>
    </source>
</reference>
<dbReference type="InterPro" id="IPR011674">
    <property type="entry name" value="DUF1616"/>
</dbReference>
<dbReference type="Pfam" id="PF07760">
    <property type="entry name" value="DUF1616"/>
    <property type="match status" value="1"/>
</dbReference>